<organism evidence="7 8">
    <name type="scientific">Babesia ovata</name>
    <dbReference type="NCBI Taxonomy" id="189622"/>
    <lineage>
        <taxon>Eukaryota</taxon>
        <taxon>Sar</taxon>
        <taxon>Alveolata</taxon>
        <taxon>Apicomplexa</taxon>
        <taxon>Aconoidasida</taxon>
        <taxon>Piroplasmida</taxon>
        <taxon>Babesiidae</taxon>
        <taxon>Babesia</taxon>
    </lineage>
</organism>
<keyword evidence="1 5" id="KW-0479">Metal-binding</keyword>
<dbReference type="PANTHER" id="PTHR16557">
    <property type="entry name" value="ALKYLATED DNA REPAIR PROTEIN ALKB-RELATED"/>
    <property type="match status" value="1"/>
</dbReference>
<dbReference type="Pfam" id="PF13532">
    <property type="entry name" value="2OG-FeII_Oxy_2"/>
    <property type="match status" value="1"/>
</dbReference>
<dbReference type="VEuPathDB" id="PiroplasmaDB:BOVATA_028400"/>
<dbReference type="GeneID" id="39875117"/>
<proteinExistence type="predicted"/>
<evidence type="ECO:0000313" key="7">
    <source>
        <dbReference type="EMBL" id="GBE61347.1"/>
    </source>
</evidence>
<evidence type="ECO:0000313" key="8">
    <source>
        <dbReference type="Proteomes" id="UP000236319"/>
    </source>
</evidence>
<dbReference type="GO" id="GO:0035516">
    <property type="term" value="F:broad specificity oxidative DNA demethylase activity"/>
    <property type="evidence" value="ECO:0007669"/>
    <property type="project" value="TreeGrafter"/>
</dbReference>
<dbReference type="InterPro" id="IPR027450">
    <property type="entry name" value="AlkB-like"/>
</dbReference>
<evidence type="ECO:0000256" key="3">
    <source>
        <dbReference type="ARBA" id="ARBA00023002"/>
    </source>
</evidence>
<dbReference type="EMBL" id="BDSA01000003">
    <property type="protein sequence ID" value="GBE61347.1"/>
    <property type="molecule type" value="Genomic_DNA"/>
</dbReference>
<keyword evidence="3" id="KW-0560">Oxidoreductase</keyword>
<evidence type="ECO:0000256" key="1">
    <source>
        <dbReference type="ARBA" id="ARBA00022723"/>
    </source>
</evidence>
<evidence type="ECO:0000256" key="5">
    <source>
        <dbReference type="PIRSR" id="PIRSR604574-2"/>
    </source>
</evidence>
<keyword evidence="4 5" id="KW-0408">Iron</keyword>
<keyword evidence="8" id="KW-1185">Reference proteome</keyword>
<gene>
    <name evidence="7" type="ORF">BOVATA_028400</name>
</gene>
<comment type="cofactor">
    <cofactor evidence="5">
        <name>Fe(2+)</name>
        <dbReference type="ChEBI" id="CHEBI:29033"/>
    </cofactor>
    <text evidence="5">Binds 1 Fe(2+) ion per subunit.</text>
</comment>
<dbReference type="Proteomes" id="UP000236319">
    <property type="component" value="Unassembled WGS sequence"/>
</dbReference>
<feature type="binding site" evidence="5">
    <location>
        <position position="243"/>
    </location>
    <ligand>
        <name>Fe cation</name>
        <dbReference type="ChEBI" id="CHEBI:24875"/>
        <note>catalytic</note>
    </ligand>
</feature>
<accession>A0A2H6KED5</accession>
<dbReference type="PANTHER" id="PTHR16557:SF2">
    <property type="entry name" value="NUCLEIC ACID DIOXYGENASE ALKBH1"/>
    <property type="match status" value="1"/>
</dbReference>
<dbReference type="SUPFAM" id="SSF51197">
    <property type="entry name" value="Clavaminate synthase-like"/>
    <property type="match status" value="1"/>
</dbReference>
<evidence type="ECO:0000256" key="2">
    <source>
        <dbReference type="ARBA" id="ARBA00022964"/>
    </source>
</evidence>
<comment type="caution">
    <text evidence="7">The sequence shown here is derived from an EMBL/GenBank/DDBJ whole genome shotgun (WGS) entry which is preliminary data.</text>
</comment>
<dbReference type="GO" id="GO:0035513">
    <property type="term" value="P:oxidative RNA demethylation"/>
    <property type="evidence" value="ECO:0007669"/>
    <property type="project" value="TreeGrafter"/>
</dbReference>
<dbReference type="GO" id="GO:0008198">
    <property type="term" value="F:ferrous iron binding"/>
    <property type="evidence" value="ECO:0007669"/>
    <property type="project" value="TreeGrafter"/>
</dbReference>
<sequence>MYEEQAVRSHANAIFNEIRNTPLESLNTQSFRSRIADAIRVTSEGTADTDPSEDQGLQKTLRIVAKYNVHFLPPCNVQDHAGQATVYTFDGFPGIAAHNMAQTTSGLYLVRNYLTEEQCQKLMCQTLTEYINVGGGGPSIIRTQPPNNSNIYQNDGTLSTPIWPSANFKKLRWATIGHMYEWVTQTPLPTLCSWGTRSYRGYSTFPEPLVKITQSLLSHLNREYVPDAAIINCYTKGYFLRLHKDDAEETDDTVVNISLGAPAIFTIGGRDYSTIPVAMVVDSGSVVLMAEDSRFCLHGVVKLLGYNKPGRHNYDAGETSDVGEFAYAAPRLNMVIPQCSVDATASLECDPQSLDRVKTLFADHRVSISIRRAKR</sequence>
<protein>
    <submittedName>
        <fullName evidence="7">Alkylated DNA repair protein</fullName>
    </submittedName>
</protein>
<dbReference type="RefSeq" id="XP_028867590.1">
    <property type="nucleotide sequence ID" value="XM_029011757.1"/>
</dbReference>
<feature type="domain" description="Alpha-ketoglutarate-dependent dioxygenase AlkB-like" evidence="6">
    <location>
        <begin position="106"/>
        <end position="304"/>
    </location>
</feature>
<name>A0A2H6KED5_9APIC</name>
<evidence type="ECO:0000256" key="4">
    <source>
        <dbReference type="ARBA" id="ARBA00023004"/>
    </source>
</evidence>
<feature type="binding site" evidence="5">
    <location>
        <position position="245"/>
    </location>
    <ligand>
        <name>Fe cation</name>
        <dbReference type="ChEBI" id="CHEBI:24875"/>
        <note>catalytic</note>
    </ligand>
</feature>
<dbReference type="Gene3D" id="2.60.120.590">
    <property type="entry name" value="Alpha-ketoglutarate-dependent dioxygenase AlkB-like"/>
    <property type="match status" value="1"/>
</dbReference>
<dbReference type="GO" id="GO:0005737">
    <property type="term" value="C:cytoplasm"/>
    <property type="evidence" value="ECO:0007669"/>
    <property type="project" value="TreeGrafter"/>
</dbReference>
<feature type="binding site" evidence="5">
    <location>
        <position position="298"/>
    </location>
    <ligand>
        <name>Fe cation</name>
        <dbReference type="ChEBI" id="CHEBI:24875"/>
        <note>catalytic</note>
    </ligand>
</feature>
<reference evidence="7 8" key="1">
    <citation type="journal article" date="2017" name="BMC Genomics">
        <title>Whole-genome assembly of Babesia ovata and comparative genomics between closely related pathogens.</title>
        <authorList>
            <person name="Yamagishi J."/>
            <person name="Asada M."/>
            <person name="Hakimi H."/>
            <person name="Tanaka T.Q."/>
            <person name="Sugimoto C."/>
            <person name="Kawazu S."/>
        </authorList>
    </citation>
    <scope>NUCLEOTIDE SEQUENCE [LARGE SCALE GENOMIC DNA]</scope>
    <source>
        <strain evidence="7 8">Miyake</strain>
    </source>
</reference>
<dbReference type="AlphaFoldDB" id="A0A2H6KED5"/>
<dbReference type="InterPro" id="IPR004574">
    <property type="entry name" value="Alkb"/>
</dbReference>
<dbReference type="GO" id="GO:0035515">
    <property type="term" value="F:oxidative RNA demethylase activity"/>
    <property type="evidence" value="ECO:0007669"/>
    <property type="project" value="TreeGrafter"/>
</dbReference>
<dbReference type="OrthoDB" id="364533at2759"/>
<keyword evidence="2" id="KW-0223">Dioxygenase</keyword>
<evidence type="ECO:0000259" key="6">
    <source>
        <dbReference type="Pfam" id="PF13532"/>
    </source>
</evidence>
<dbReference type="InterPro" id="IPR037151">
    <property type="entry name" value="AlkB-like_sf"/>
</dbReference>